<dbReference type="Proteomes" id="UP000443153">
    <property type="component" value="Unassembled WGS sequence"/>
</dbReference>
<evidence type="ECO:0000313" key="2">
    <source>
        <dbReference type="Proteomes" id="UP000443153"/>
    </source>
</evidence>
<dbReference type="AlphaFoldDB" id="A0A6I2MPS2"/>
<keyword evidence="2" id="KW-1185">Reference proteome</keyword>
<dbReference type="EMBL" id="WKJH01000002">
    <property type="protein sequence ID" value="MRX63196.1"/>
    <property type="molecule type" value="Genomic_DNA"/>
</dbReference>
<gene>
    <name evidence="1" type="ORF">GJ691_03340</name>
</gene>
<comment type="caution">
    <text evidence="1">The sequence shown here is derived from an EMBL/GenBank/DDBJ whole genome shotgun (WGS) entry which is preliminary data.</text>
</comment>
<proteinExistence type="predicted"/>
<organism evidence="1 2">
    <name type="scientific">Maribacter luteus</name>
    <dbReference type="NCBI Taxonomy" id="2594478"/>
    <lineage>
        <taxon>Bacteria</taxon>
        <taxon>Pseudomonadati</taxon>
        <taxon>Bacteroidota</taxon>
        <taxon>Flavobacteriia</taxon>
        <taxon>Flavobacteriales</taxon>
        <taxon>Flavobacteriaceae</taxon>
        <taxon>Maribacter</taxon>
    </lineage>
</organism>
<name>A0A6I2MPS2_9FLAO</name>
<reference evidence="1 2" key="1">
    <citation type="submission" date="2019-11" db="EMBL/GenBank/DDBJ databases">
        <title>Maribacter lutea sp. nov., a marine bacterium isolated from intertidal sand.</title>
        <authorList>
            <person name="Liu A."/>
        </authorList>
    </citation>
    <scope>NUCLEOTIDE SEQUENCE [LARGE SCALE GENOMIC DNA]</scope>
    <source>
        <strain evidence="1 2">RZ05</strain>
    </source>
</reference>
<evidence type="ECO:0000313" key="1">
    <source>
        <dbReference type="EMBL" id="MRX63196.1"/>
    </source>
</evidence>
<accession>A0A6I2MPS2</accession>
<sequence length="46" mass="5018">MCRTHQLRYFANNCDISLNALNSSAFPAGSKKNIVACSPTSPSNRM</sequence>
<protein>
    <submittedName>
        <fullName evidence="1">Uncharacterized protein</fullName>
    </submittedName>
</protein>